<dbReference type="EMBL" id="JBGFUD010002748">
    <property type="protein sequence ID" value="MFH4977955.1"/>
    <property type="molecule type" value="Genomic_DNA"/>
</dbReference>
<evidence type="ECO:0000313" key="2">
    <source>
        <dbReference type="Proteomes" id="UP001608902"/>
    </source>
</evidence>
<organism evidence="1 2">
    <name type="scientific">Gnathostoma spinigerum</name>
    <dbReference type="NCBI Taxonomy" id="75299"/>
    <lineage>
        <taxon>Eukaryota</taxon>
        <taxon>Metazoa</taxon>
        <taxon>Ecdysozoa</taxon>
        <taxon>Nematoda</taxon>
        <taxon>Chromadorea</taxon>
        <taxon>Rhabditida</taxon>
        <taxon>Spirurina</taxon>
        <taxon>Gnathostomatomorpha</taxon>
        <taxon>Gnathostomatoidea</taxon>
        <taxon>Gnathostomatidae</taxon>
        <taxon>Gnathostoma</taxon>
    </lineage>
</organism>
<accession>A0ABD6ENV2</accession>
<dbReference type="Proteomes" id="UP001608902">
    <property type="component" value="Unassembled WGS sequence"/>
</dbReference>
<keyword evidence="2" id="KW-1185">Reference proteome</keyword>
<evidence type="ECO:0000313" key="1">
    <source>
        <dbReference type="EMBL" id="MFH4977955.1"/>
    </source>
</evidence>
<proteinExistence type="predicted"/>
<dbReference type="AlphaFoldDB" id="A0ABD6ENV2"/>
<gene>
    <name evidence="1" type="ORF">AB6A40_004664</name>
</gene>
<sequence length="108" mass="11959">MQFPRSVVAMIRQGDGRTDYIPPVTKSNIYVPPETRGNILVPPQTSSNIFVPPSIYGQWPIDSRSQGSPFYPGQQPYIPGQQTSYGQMYPYSSGAYTVSGELVLRVPC</sequence>
<comment type="caution">
    <text evidence="1">The sequence shown here is derived from an EMBL/GenBank/DDBJ whole genome shotgun (WGS) entry which is preliminary data.</text>
</comment>
<reference evidence="1 2" key="1">
    <citation type="submission" date="2024-08" db="EMBL/GenBank/DDBJ databases">
        <title>Gnathostoma spinigerum genome.</title>
        <authorList>
            <person name="Gonzalez-Bertolin B."/>
            <person name="Monzon S."/>
            <person name="Zaballos A."/>
            <person name="Jimenez P."/>
            <person name="Dekumyoy P."/>
            <person name="Varona S."/>
            <person name="Cuesta I."/>
            <person name="Sumanam S."/>
            <person name="Adisakwattana P."/>
            <person name="Gasser R.B."/>
            <person name="Hernandez-Gonzalez A."/>
            <person name="Young N.D."/>
            <person name="Perteguer M.J."/>
        </authorList>
    </citation>
    <scope>NUCLEOTIDE SEQUENCE [LARGE SCALE GENOMIC DNA]</scope>
    <source>
        <strain evidence="1">AL3</strain>
        <tissue evidence="1">Liver</tissue>
    </source>
</reference>
<name>A0ABD6ENV2_9BILA</name>
<protein>
    <submittedName>
        <fullName evidence="1">Uncharacterized protein</fullName>
    </submittedName>
</protein>